<feature type="domain" description="Luciferase-like" evidence="3">
    <location>
        <begin position="152"/>
        <end position="291"/>
    </location>
</feature>
<proteinExistence type="predicted"/>
<comment type="caution">
    <text evidence="4">The sequence shown here is derived from an EMBL/GenBank/DDBJ whole genome shotgun (WGS) entry which is preliminary data.</text>
</comment>
<accession>A0A2P7R3B9</accession>
<dbReference type="GO" id="GO:0004497">
    <property type="term" value="F:monooxygenase activity"/>
    <property type="evidence" value="ECO:0007669"/>
    <property type="project" value="UniProtKB-KW"/>
</dbReference>
<dbReference type="InterPro" id="IPR036661">
    <property type="entry name" value="Luciferase-like_sf"/>
</dbReference>
<comment type="similarity">
    <text evidence="1">To bacterial alkanal monooxygenase alpha and beta chains.</text>
</comment>
<evidence type="ECO:0000256" key="1">
    <source>
        <dbReference type="ARBA" id="ARBA00007789"/>
    </source>
</evidence>
<dbReference type="Gene3D" id="3.20.20.30">
    <property type="entry name" value="Luciferase-like domain"/>
    <property type="match status" value="1"/>
</dbReference>
<dbReference type="InterPro" id="IPR019949">
    <property type="entry name" value="CmoO-like"/>
</dbReference>
<keyword evidence="4" id="KW-0560">Oxidoreductase</keyword>
<evidence type="ECO:0000259" key="3">
    <source>
        <dbReference type="Pfam" id="PF00296"/>
    </source>
</evidence>
<dbReference type="GO" id="GO:0016705">
    <property type="term" value="F:oxidoreductase activity, acting on paired donors, with incorporation or reduction of molecular oxygen"/>
    <property type="evidence" value="ECO:0007669"/>
    <property type="project" value="InterPro"/>
</dbReference>
<dbReference type="AlphaFoldDB" id="A0A2P7R3B9"/>
<dbReference type="EMBL" id="PXYG01000005">
    <property type="protein sequence ID" value="PSJ44698.1"/>
    <property type="molecule type" value="Genomic_DNA"/>
</dbReference>
<dbReference type="RefSeq" id="WP_106729949.1">
    <property type="nucleotide sequence ID" value="NZ_PXYG01000005.1"/>
</dbReference>
<evidence type="ECO:0000313" key="5">
    <source>
        <dbReference type="Proteomes" id="UP000240243"/>
    </source>
</evidence>
<evidence type="ECO:0000313" key="4">
    <source>
        <dbReference type="EMBL" id="PSJ44698.1"/>
    </source>
</evidence>
<keyword evidence="5" id="KW-1185">Reference proteome</keyword>
<feature type="domain" description="Luciferase-like" evidence="3">
    <location>
        <begin position="20"/>
        <end position="140"/>
    </location>
</feature>
<dbReference type="GO" id="GO:0005829">
    <property type="term" value="C:cytosol"/>
    <property type="evidence" value="ECO:0007669"/>
    <property type="project" value="TreeGrafter"/>
</dbReference>
<dbReference type="Pfam" id="PF00296">
    <property type="entry name" value="Bac_luciferase"/>
    <property type="match status" value="2"/>
</dbReference>
<reference evidence="4 5" key="1">
    <citation type="submission" date="2018-03" db="EMBL/GenBank/DDBJ databases">
        <title>The draft genome of Zobellella sp. 59N8.</title>
        <authorList>
            <person name="Liu L."/>
            <person name="Li L."/>
            <person name="Zhang X."/>
            <person name="Liang L."/>
            <person name="Wang T."/>
        </authorList>
    </citation>
    <scope>NUCLEOTIDE SEQUENCE [LARGE SCALE GENOMIC DNA]</scope>
    <source>
        <strain evidence="4 5">59N8</strain>
    </source>
</reference>
<evidence type="ECO:0000256" key="2">
    <source>
        <dbReference type="ARBA" id="ARBA00074555"/>
    </source>
</evidence>
<dbReference type="Proteomes" id="UP000240243">
    <property type="component" value="Unassembled WGS sequence"/>
</dbReference>
<dbReference type="NCBIfam" id="TIGR03558">
    <property type="entry name" value="oxido_grp_1"/>
    <property type="match status" value="1"/>
</dbReference>
<dbReference type="SUPFAM" id="SSF51679">
    <property type="entry name" value="Bacterial luciferase-like"/>
    <property type="match status" value="1"/>
</dbReference>
<protein>
    <recommendedName>
        <fullName evidence="2">Luciferase-like monooxygenase</fullName>
    </recommendedName>
</protein>
<dbReference type="OrthoDB" id="9780518at2"/>
<dbReference type="PANTHER" id="PTHR30137:SF6">
    <property type="entry name" value="LUCIFERASE-LIKE MONOOXYGENASE"/>
    <property type="match status" value="1"/>
</dbReference>
<organism evidence="4 5">
    <name type="scientific">Zobellella endophytica</name>
    <dbReference type="NCBI Taxonomy" id="2116700"/>
    <lineage>
        <taxon>Bacteria</taxon>
        <taxon>Pseudomonadati</taxon>
        <taxon>Pseudomonadota</taxon>
        <taxon>Gammaproteobacteria</taxon>
        <taxon>Aeromonadales</taxon>
        <taxon>Aeromonadaceae</taxon>
        <taxon>Zobellella</taxon>
    </lineage>
</organism>
<dbReference type="CDD" id="cd00347">
    <property type="entry name" value="Flavin_utilizing_monoxygenases"/>
    <property type="match status" value="1"/>
</dbReference>
<dbReference type="InterPro" id="IPR011251">
    <property type="entry name" value="Luciferase-like_dom"/>
</dbReference>
<gene>
    <name evidence="4" type="ORF">C7H85_11990</name>
</gene>
<dbReference type="FunFam" id="3.20.20.30:FF:000002">
    <property type="entry name" value="LLM class flavin-dependent oxidoreductase"/>
    <property type="match status" value="1"/>
</dbReference>
<sequence length="323" mass="35288">MTKLSVLDLMMIGEGKGFADTLADARMLARHVEQHGYRRYWIAEHHDLPGIASSATTLLIEHLAAATTRLRVGAGGIMLPNHSPLIVAEQFATLDTLHPGRIDLGVGRAAGAAGPSIQALRGDASERDFEQDIGMLVDYLQDNGQQPVRGIPGVHDVPLWILGSSMQSADLAARLGLPYAFASHFAPRFLMSAVAHYRHHFQPSANLKRPYVIAGVNVIAADSPAEANFHASSHFHWVNSLYQGRPGPLPRPQEGYFQGLSYGERQVLDQAMACSVVGDQRQVGDWLQRFIAQTQADELIIDARIHDPVARCHSYQLAAESLL</sequence>
<dbReference type="PANTHER" id="PTHR30137">
    <property type="entry name" value="LUCIFERASE-LIKE MONOOXYGENASE"/>
    <property type="match status" value="1"/>
</dbReference>
<keyword evidence="4" id="KW-0503">Monooxygenase</keyword>
<dbReference type="InterPro" id="IPR050766">
    <property type="entry name" value="Bact_Lucif_Oxidored"/>
</dbReference>
<name>A0A2P7R3B9_9GAMM</name>